<feature type="domain" description="F-box" evidence="1">
    <location>
        <begin position="14"/>
        <end position="63"/>
    </location>
</feature>
<dbReference type="PROSITE" id="PS50181">
    <property type="entry name" value="FBOX"/>
    <property type="match status" value="1"/>
</dbReference>
<proteinExistence type="predicted"/>
<dbReference type="InterPro" id="IPR036047">
    <property type="entry name" value="F-box-like_dom_sf"/>
</dbReference>
<gene>
    <name evidence="2" type="ORF">TWF718_002878</name>
</gene>
<keyword evidence="3" id="KW-1185">Reference proteome</keyword>
<reference evidence="2 3" key="1">
    <citation type="submission" date="2019-10" db="EMBL/GenBank/DDBJ databases">
        <authorList>
            <person name="Palmer J.M."/>
        </authorList>
    </citation>
    <scope>NUCLEOTIDE SEQUENCE [LARGE SCALE GENOMIC DNA]</scope>
    <source>
        <strain evidence="2 3">TWF718</strain>
    </source>
</reference>
<evidence type="ECO:0000313" key="3">
    <source>
        <dbReference type="Proteomes" id="UP001313282"/>
    </source>
</evidence>
<dbReference type="InterPro" id="IPR001810">
    <property type="entry name" value="F-box_dom"/>
</dbReference>
<evidence type="ECO:0000313" key="2">
    <source>
        <dbReference type="EMBL" id="KAK6330680.1"/>
    </source>
</evidence>
<name>A0AAN8RJ65_9PEZI</name>
<dbReference type="SUPFAM" id="SSF81383">
    <property type="entry name" value="F-box domain"/>
    <property type="match status" value="1"/>
</dbReference>
<dbReference type="Proteomes" id="UP001313282">
    <property type="component" value="Unassembled WGS sequence"/>
</dbReference>
<comment type="caution">
    <text evidence="2">The sequence shown here is derived from an EMBL/GenBank/DDBJ whole genome shotgun (WGS) entry which is preliminary data.</text>
</comment>
<dbReference type="EMBL" id="JAVHNR010000011">
    <property type="protein sequence ID" value="KAK6330680.1"/>
    <property type="molecule type" value="Genomic_DNA"/>
</dbReference>
<protein>
    <recommendedName>
        <fullName evidence="1">F-box domain-containing protein</fullName>
    </recommendedName>
</protein>
<sequence length="490" mass="54766">MGSRTSSGPIKPATATLLATPVELIHEIASNLDEDDILALRLTCRTMNLKAREAHLEAKYRTRRVFLVPIGIENLLKISQHPSGVNRRIRRLVFVEQAPYGPLSISNRNRNIPGLAPTAGAPDPPEQRLLSASKADRVDLFGLYCGETTSMLTLAFLNLPRVRTIVFDAEPYNICLSRSELNLFYSSLGLEPGTTVPEDLATTKIRIFQNSFVLSNGLSKVLSAAVTAGVTTITKVIDCRTGFRRKERSLNYFIPSHPQRLSRLHKFFANLTILELCLSCSNGGEPGGNSRKLRHFTGWLEAAGQNLKTLRLGLVDLVYDLPLITSRTSIILLPMLPVLKTVALWSFDLDIPNLRGFLINCKNTLVDLRIFDCTANDNKEDWYQMIWLLHREFHSLRSFELQGWSKMWDIDDPAAPDYALPDSLTIQGSCADPETKCVARLDFGTDLFIRVIRSLKEELEKHADADGFWQSITNGGWKSGARVAATRLES</sequence>
<organism evidence="2 3">
    <name type="scientific">Orbilia javanica</name>
    <dbReference type="NCBI Taxonomy" id="47235"/>
    <lineage>
        <taxon>Eukaryota</taxon>
        <taxon>Fungi</taxon>
        <taxon>Dikarya</taxon>
        <taxon>Ascomycota</taxon>
        <taxon>Pezizomycotina</taxon>
        <taxon>Orbiliomycetes</taxon>
        <taxon>Orbiliales</taxon>
        <taxon>Orbiliaceae</taxon>
        <taxon>Orbilia</taxon>
    </lineage>
</organism>
<accession>A0AAN8RJ65</accession>
<evidence type="ECO:0000259" key="1">
    <source>
        <dbReference type="PROSITE" id="PS50181"/>
    </source>
</evidence>
<dbReference type="AlphaFoldDB" id="A0AAN8RJ65"/>